<proteinExistence type="predicted"/>
<dbReference type="InterPro" id="IPR036770">
    <property type="entry name" value="Ankyrin_rpt-contain_sf"/>
</dbReference>
<comment type="caution">
    <text evidence="4">The sequence shown here is derived from an EMBL/GenBank/DDBJ whole genome shotgun (WGS) entry which is preliminary data.</text>
</comment>
<sequence length="645" mass="73838">MAEPLGVVASGIAVAQLGVATGGAVLKLKQLWDQINDAPETISDLIERIDLIYPSVWEFEQQCSQYGLPPTLWDNTTATRSLAYCRKALKKLSDVVDAFAAQIATRRGFRKRLVAFKVVLKKEELKRLEEQLRNSLEVLRYAQDAYTRALLIATPDIVAIKLLQQPLRSNPHTASLQGFNDESTSSTACESDDETQTSVAISRTTRHKYRRAIKASDPWSTFGTWSIRTGDQEVYAEFRPPSWLASLVSSFYLHMSKHNSAWDIQLRLYLDRPGNDPVFEMALYGDVVGLQSLFAQRRASPFDRDEYGWTLLHYTISCNRLEATKYLIEMGADFTEPDQSGYRPTNIVGLYNFDPSLRDAGMELARLLLPEIELPEPTSELSELQCKCPSTVSWDVFQHLQPVLCPRHHETTLLSRLYRLDGYHGADVQIHHFMLNPEWTLDPERLCNEAWTESNISLLHNTVFNHIDLYWMNRVEEARRIHEFTTDIMRVTTDLHPRKMGRSLGRACTELHFGITPFIRLIMGLLIFDFEYSLTAPVRTTIVLQTWVQDLVKADVDIKEYGSREHDILREIKMESCLSFKIGAGVFHDIPSGLRGYEICLYGFTYGPNIEDWTILCNEPTDEFAGEFWDLVEDRPLDMPGAWFD</sequence>
<gene>
    <name evidence="4" type="ORF">PGQ11_006087</name>
</gene>
<evidence type="ECO:0000256" key="2">
    <source>
        <dbReference type="SAM" id="Coils"/>
    </source>
</evidence>
<dbReference type="PROSITE" id="PS50297">
    <property type="entry name" value="ANK_REP_REGION"/>
    <property type="match status" value="1"/>
</dbReference>
<dbReference type="Gene3D" id="1.25.40.20">
    <property type="entry name" value="Ankyrin repeat-containing domain"/>
    <property type="match status" value="1"/>
</dbReference>
<dbReference type="SMART" id="SM00248">
    <property type="entry name" value="ANK"/>
    <property type="match status" value="1"/>
</dbReference>
<dbReference type="SUPFAM" id="SSF48403">
    <property type="entry name" value="Ankyrin repeat"/>
    <property type="match status" value="1"/>
</dbReference>
<keyword evidence="2" id="KW-0175">Coiled coil</keyword>
<evidence type="ECO:0000256" key="3">
    <source>
        <dbReference type="SAM" id="MobiDB-lite"/>
    </source>
</evidence>
<reference evidence="4 5" key="1">
    <citation type="journal article" date="2024" name="IMA Fungus">
        <title>Apiospora arundinis, a panoply of carbohydrate-active enzymes and secondary metabolites.</title>
        <authorList>
            <person name="Sorensen T."/>
            <person name="Petersen C."/>
            <person name="Muurmann A.T."/>
            <person name="Christiansen J.V."/>
            <person name="Brundto M.L."/>
            <person name="Overgaard C.K."/>
            <person name="Boysen A.T."/>
            <person name="Wollenberg R.D."/>
            <person name="Larsen T.O."/>
            <person name="Sorensen J.L."/>
            <person name="Nielsen K.L."/>
            <person name="Sondergaard T.E."/>
        </authorList>
    </citation>
    <scope>NUCLEOTIDE SEQUENCE [LARGE SCALE GENOMIC DNA]</scope>
    <source>
        <strain evidence="4 5">AAU 773</strain>
    </source>
</reference>
<organism evidence="4 5">
    <name type="scientific">Apiospora arundinis</name>
    <dbReference type="NCBI Taxonomy" id="335852"/>
    <lineage>
        <taxon>Eukaryota</taxon>
        <taxon>Fungi</taxon>
        <taxon>Dikarya</taxon>
        <taxon>Ascomycota</taxon>
        <taxon>Pezizomycotina</taxon>
        <taxon>Sordariomycetes</taxon>
        <taxon>Xylariomycetidae</taxon>
        <taxon>Amphisphaeriales</taxon>
        <taxon>Apiosporaceae</taxon>
        <taxon>Apiospora</taxon>
    </lineage>
</organism>
<dbReference type="Proteomes" id="UP001390339">
    <property type="component" value="Unassembled WGS sequence"/>
</dbReference>
<dbReference type="InterPro" id="IPR002110">
    <property type="entry name" value="Ankyrin_rpt"/>
</dbReference>
<evidence type="ECO:0000256" key="1">
    <source>
        <dbReference type="PROSITE-ProRule" id="PRU00023"/>
    </source>
</evidence>
<dbReference type="EMBL" id="JAPCWZ010000004">
    <property type="protein sequence ID" value="KAK8867509.1"/>
    <property type="molecule type" value="Genomic_DNA"/>
</dbReference>
<protein>
    <submittedName>
        <fullName evidence="4">Ankyrin repeat-containing protein</fullName>
    </submittedName>
</protein>
<keyword evidence="1" id="KW-0040">ANK repeat</keyword>
<accession>A0ABR2IRM3</accession>
<feature type="compositionally biased region" description="Polar residues" evidence="3">
    <location>
        <begin position="173"/>
        <end position="189"/>
    </location>
</feature>
<keyword evidence="5" id="KW-1185">Reference proteome</keyword>
<feature type="repeat" description="ANK" evidence="1">
    <location>
        <begin position="307"/>
        <end position="339"/>
    </location>
</feature>
<feature type="region of interest" description="Disordered" evidence="3">
    <location>
        <begin position="173"/>
        <end position="197"/>
    </location>
</feature>
<name>A0ABR2IRM3_9PEZI</name>
<evidence type="ECO:0000313" key="4">
    <source>
        <dbReference type="EMBL" id="KAK8867509.1"/>
    </source>
</evidence>
<feature type="coiled-coil region" evidence="2">
    <location>
        <begin position="118"/>
        <end position="145"/>
    </location>
</feature>
<evidence type="ECO:0000313" key="5">
    <source>
        <dbReference type="Proteomes" id="UP001390339"/>
    </source>
</evidence>
<dbReference type="PROSITE" id="PS50088">
    <property type="entry name" value="ANK_REPEAT"/>
    <property type="match status" value="1"/>
</dbReference>